<dbReference type="SMART" id="SM00304">
    <property type="entry name" value="HAMP"/>
    <property type="match status" value="1"/>
</dbReference>
<evidence type="ECO:0000256" key="2">
    <source>
        <dbReference type="ARBA" id="ARBA00023224"/>
    </source>
</evidence>
<keyword evidence="9" id="KW-1185">Reference proteome</keyword>
<evidence type="ECO:0000256" key="4">
    <source>
        <dbReference type="PROSITE-ProRule" id="PRU00284"/>
    </source>
</evidence>
<dbReference type="Gene3D" id="1.10.287.950">
    <property type="entry name" value="Methyl-accepting chemotaxis protein"/>
    <property type="match status" value="1"/>
</dbReference>
<organism evidence="8 9">
    <name type="scientific">Aeromonas bivalvium</name>
    <dbReference type="NCBI Taxonomy" id="440079"/>
    <lineage>
        <taxon>Bacteria</taxon>
        <taxon>Pseudomonadati</taxon>
        <taxon>Pseudomonadota</taxon>
        <taxon>Gammaproteobacteria</taxon>
        <taxon>Aeromonadales</taxon>
        <taxon>Aeromonadaceae</taxon>
        <taxon>Aeromonas</taxon>
    </lineage>
</organism>
<dbReference type="Pfam" id="PF00672">
    <property type="entry name" value="HAMP"/>
    <property type="match status" value="1"/>
</dbReference>
<evidence type="ECO:0000259" key="6">
    <source>
        <dbReference type="PROSITE" id="PS50111"/>
    </source>
</evidence>
<evidence type="ECO:0000256" key="1">
    <source>
        <dbReference type="ARBA" id="ARBA00004370"/>
    </source>
</evidence>
<dbReference type="InterPro" id="IPR003660">
    <property type="entry name" value="HAMP_dom"/>
</dbReference>
<evidence type="ECO:0000256" key="3">
    <source>
        <dbReference type="ARBA" id="ARBA00029447"/>
    </source>
</evidence>
<keyword evidence="2 4" id="KW-0807">Transducer</keyword>
<dbReference type="PANTHER" id="PTHR32089">
    <property type="entry name" value="METHYL-ACCEPTING CHEMOTAXIS PROTEIN MCPB"/>
    <property type="match status" value="1"/>
</dbReference>
<keyword evidence="5" id="KW-1133">Transmembrane helix</keyword>
<feature type="transmembrane region" description="Helical" evidence="5">
    <location>
        <begin position="6"/>
        <end position="25"/>
    </location>
</feature>
<evidence type="ECO:0000313" key="9">
    <source>
        <dbReference type="Proteomes" id="UP001630969"/>
    </source>
</evidence>
<evidence type="ECO:0000313" key="8">
    <source>
        <dbReference type="EMBL" id="MFM4892621.1"/>
    </source>
</evidence>
<keyword evidence="5" id="KW-0812">Transmembrane</keyword>
<gene>
    <name evidence="8" type="ORF">ACEUDJ_06985</name>
</gene>
<dbReference type="InterPro" id="IPR004089">
    <property type="entry name" value="MCPsignal_dom"/>
</dbReference>
<dbReference type="RefSeq" id="WP_408788964.1">
    <property type="nucleotide sequence ID" value="NZ_JBGXBU010000001.1"/>
</dbReference>
<dbReference type="Pfam" id="PF00015">
    <property type="entry name" value="MCPsignal"/>
    <property type="match status" value="1"/>
</dbReference>
<keyword evidence="5" id="KW-0472">Membrane</keyword>
<dbReference type="GeneID" id="97219830"/>
<reference evidence="8 9" key="1">
    <citation type="submission" date="2024-09" db="EMBL/GenBank/DDBJ databases">
        <title>Aeromonas strains Genome sequencing and assembly.</title>
        <authorList>
            <person name="Hu X."/>
            <person name="Tang B."/>
        </authorList>
    </citation>
    <scope>NUCLEOTIDE SEQUENCE [LARGE SCALE GENOMIC DNA]</scope>
    <source>
        <strain evidence="8 9">NB23SCDHY001</strain>
    </source>
</reference>
<dbReference type="CDD" id="cd06225">
    <property type="entry name" value="HAMP"/>
    <property type="match status" value="1"/>
</dbReference>
<comment type="similarity">
    <text evidence="3">Belongs to the methyl-accepting chemotaxis (MCP) protein family.</text>
</comment>
<dbReference type="SMART" id="SM00283">
    <property type="entry name" value="MA"/>
    <property type="match status" value="1"/>
</dbReference>
<dbReference type="PROSITE" id="PS50885">
    <property type="entry name" value="HAMP"/>
    <property type="match status" value="1"/>
</dbReference>
<evidence type="ECO:0000259" key="7">
    <source>
        <dbReference type="PROSITE" id="PS50885"/>
    </source>
</evidence>
<dbReference type="SUPFAM" id="SSF58104">
    <property type="entry name" value="Methyl-accepting chemotaxis protein (MCP) signaling domain"/>
    <property type="match status" value="1"/>
</dbReference>
<dbReference type="Proteomes" id="UP001630969">
    <property type="component" value="Unassembled WGS sequence"/>
</dbReference>
<protein>
    <submittedName>
        <fullName evidence="8">Methyl-accepting chemotaxis protein</fullName>
    </submittedName>
</protein>
<dbReference type="EMBL" id="JBGXBU010000001">
    <property type="protein sequence ID" value="MFM4892621.1"/>
    <property type="molecule type" value="Genomic_DNA"/>
</dbReference>
<feature type="domain" description="HAMP" evidence="7">
    <location>
        <begin position="326"/>
        <end position="379"/>
    </location>
</feature>
<dbReference type="CDD" id="cd11386">
    <property type="entry name" value="MCP_signal"/>
    <property type="match status" value="1"/>
</dbReference>
<dbReference type="PANTHER" id="PTHR32089:SF112">
    <property type="entry name" value="LYSOZYME-LIKE PROTEIN-RELATED"/>
    <property type="match status" value="1"/>
</dbReference>
<proteinExistence type="inferred from homology"/>
<accession>A0ABW9GN86</accession>
<feature type="domain" description="Methyl-accepting transducer" evidence="6">
    <location>
        <begin position="384"/>
        <end position="620"/>
    </location>
</feature>
<comment type="caution">
    <text evidence="8">The sequence shown here is derived from an EMBL/GenBank/DDBJ whole genome shotgun (WGS) entry which is preliminary data.</text>
</comment>
<dbReference type="PROSITE" id="PS50111">
    <property type="entry name" value="CHEMOTAXIS_TRANSDUC_2"/>
    <property type="match status" value="1"/>
</dbReference>
<evidence type="ECO:0000256" key="5">
    <source>
        <dbReference type="SAM" id="Phobius"/>
    </source>
</evidence>
<sequence length="657" mass="71230">MKIAVKLLLAFGFVNLLILLFAVLISHQQHQIADSEQALMRQALPALQRDEASQQALVATVSSLRGYLILGADPAQGERLKQEWQQAWLRIEGQTMAPPLAEALAAFKASQQRVWDLAHTDDNLPAHTLMLQEAGPLAEAALDQLQSFTNEEVATEEIGLSGDRRRLLKQVGDAYNGLSNALSALRDYLISGEDDYRQKYLDYYQFHRQRVQEIAGQAAHFTEAQQTLWGLFEEMSTPFGELVDQVIAARRAPDWNRANHLMAHEVEPELLRLGSQLADQVRQTHAEVDGMGEQMERASRRIRTMLVASTLGVLLLSTLVALWLSRHLTGDIQRLEHRASLVASGRLPADPLPMRRGDELGRLTGSLNQMSAQLRQLVADIQGAVAQVEGVSGEVSGTTRTLVSDLASQHHRVDEVASAIDQISVTSREVAGNIAQAACAATEAENQSRAGEQALGQMVGTMQAISTMIGEANGAMARLSAQSEQVGRVTEVIATIAEQTNLLALNAAIEAARAGEQGRGFAVVADEVRQLASRTSQSTAEISQTIASIQQQTRQTVATVSTGTRLVEEGRGAVESVSHTLQGAIERVQALSEQLGAIATATEQQSRTAREVAGAVEEIAGLSHQSRHHGQQGEAIVTRLAQETGRLSQAISRFTLQ</sequence>
<comment type="subcellular location">
    <subcellularLocation>
        <location evidence="1">Membrane</location>
    </subcellularLocation>
</comment>
<name>A0ABW9GN86_9GAMM</name>